<dbReference type="SUPFAM" id="SSF111369">
    <property type="entry name" value="HlyD-like secretion proteins"/>
    <property type="match status" value="1"/>
</dbReference>
<evidence type="ECO:0000259" key="6">
    <source>
        <dbReference type="Pfam" id="PF25967"/>
    </source>
</evidence>
<dbReference type="EMBL" id="BKAJ01000083">
    <property type="protein sequence ID" value="GEP57584.1"/>
    <property type="molecule type" value="Genomic_DNA"/>
</dbReference>
<dbReference type="GO" id="GO:0046677">
    <property type="term" value="P:response to antibiotic"/>
    <property type="evidence" value="ECO:0007669"/>
    <property type="project" value="TreeGrafter"/>
</dbReference>
<sequence>MTVSAPLQKEIVEWQQFTGQFAAVDYVEVRARVSGYLTEIHFQDGQIVNKGDLLFVIDPRPYEAALASMRAQLSRAEAQVDLANIQLKRSAELRRRDYEPASSYDQRVSDLKVATAAVENAKAAIRSAELNVEFTRITAPITGRISRHQVSIGNLISGGESGSAGLLTTIVSLDPIYFYFDMSEADYLAFERATARGRMRSTRDSSVGVSLHLSDEKGWPHDGHLSFVENQVDRAAGTIRARAVFPNPDLLLTAGQFGRIRVPGSEPYRAILIPDAAIVTDQSRKIVLTVNDDNVVVSKIIRPGPSQEGLRIVRSGLSPTDKIIINGLARARPNAKVAPHPGTIEVEPETD</sequence>
<dbReference type="GO" id="GO:0030313">
    <property type="term" value="C:cell envelope"/>
    <property type="evidence" value="ECO:0007669"/>
    <property type="project" value="UniProtKB-SubCell"/>
</dbReference>
<dbReference type="GO" id="GO:0005886">
    <property type="term" value="C:plasma membrane"/>
    <property type="evidence" value="ECO:0007669"/>
    <property type="project" value="TreeGrafter"/>
</dbReference>
<dbReference type="Gene3D" id="1.10.287.470">
    <property type="entry name" value="Helix hairpin bin"/>
    <property type="match status" value="1"/>
</dbReference>
<evidence type="ECO:0000259" key="3">
    <source>
        <dbReference type="Pfam" id="PF25876"/>
    </source>
</evidence>
<gene>
    <name evidence="7" type="ORF">RSO01_47500</name>
</gene>
<comment type="subcellular location">
    <subcellularLocation>
        <location evidence="1">Cell envelope</location>
    </subcellularLocation>
</comment>
<dbReference type="GO" id="GO:0022857">
    <property type="term" value="F:transmembrane transporter activity"/>
    <property type="evidence" value="ECO:0007669"/>
    <property type="project" value="InterPro"/>
</dbReference>
<dbReference type="InterPro" id="IPR058624">
    <property type="entry name" value="MdtA-like_HH"/>
</dbReference>
<dbReference type="Gene3D" id="2.40.30.170">
    <property type="match status" value="1"/>
</dbReference>
<evidence type="ECO:0000313" key="7">
    <source>
        <dbReference type="EMBL" id="GEP57584.1"/>
    </source>
</evidence>
<feature type="domain" description="Multidrug resistance protein MdtA-like beta-barrel" evidence="5">
    <location>
        <begin position="175"/>
        <end position="262"/>
    </location>
</feature>
<dbReference type="InterPro" id="IPR006143">
    <property type="entry name" value="RND_pump_MFP"/>
</dbReference>
<dbReference type="PANTHER" id="PTHR30158">
    <property type="entry name" value="ACRA/E-RELATED COMPONENT OF DRUG EFFLUX TRANSPORTER"/>
    <property type="match status" value="1"/>
</dbReference>
<dbReference type="InterPro" id="IPR058626">
    <property type="entry name" value="MdtA-like_b-barrel"/>
</dbReference>
<name>A0A512NF70_9HYPH</name>
<evidence type="ECO:0000256" key="1">
    <source>
        <dbReference type="ARBA" id="ARBA00004196"/>
    </source>
</evidence>
<proteinExistence type="inferred from homology"/>
<dbReference type="Pfam" id="PF25967">
    <property type="entry name" value="RND-MFP_C"/>
    <property type="match status" value="1"/>
</dbReference>
<dbReference type="PANTHER" id="PTHR30158:SF10">
    <property type="entry name" value="CATION EFFLUX PUMP"/>
    <property type="match status" value="1"/>
</dbReference>
<dbReference type="InterPro" id="IPR058625">
    <property type="entry name" value="MdtA-like_BSH"/>
</dbReference>
<dbReference type="AlphaFoldDB" id="A0A512NF70"/>
<dbReference type="InterPro" id="IPR058627">
    <property type="entry name" value="MdtA-like_C"/>
</dbReference>
<protein>
    <submittedName>
        <fullName evidence="7">MexE family multidrug efflux RND transporter periplasmic adaptor subunit</fullName>
    </submittedName>
</protein>
<comment type="similarity">
    <text evidence="2">Belongs to the membrane fusion protein (MFP) (TC 8.A.1) family.</text>
</comment>
<feature type="domain" description="Multidrug resistance protein MdtA-like alpha-helical hairpin" evidence="3">
    <location>
        <begin position="66"/>
        <end position="135"/>
    </location>
</feature>
<keyword evidence="8" id="KW-1185">Reference proteome</keyword>
<evidence type="ECO:0000259" key="5">
    <source>
        <dbReference type="Pfam" id="PF25944"/>
    </source>
</evidence>
<dbReference type="Gene3D" id="2.40.50.100">
    <property type="match status" value="1"/>
</dbReference>
<dbReference type="Pfam" id="PF25917">
    <property type="entry name" value="BSH_RND"/>
    <property type="match status" value="1"/>
</dbReference>
<dbReference type="Proteomes" id="UP000321058">
    <property type="component" value="Unassembled WGS sequence"/>
</dbReference>
<feature type="domain" description="Multidrug resistance protein MdtA-like barrel-sandwich hybrid" evidence="4">
    <location>
        <begin position="27"/>
        <end position="162"/>
    </location>
</feature>
<evidence type="ECO:0000313" key="8">
    <source>
        <dbReference type="Proteomes" id="UP000321058"/>
    </source>
</evidence>
<feature type="domain" description="Multidrug resistance protein MdtA-like C-terminal permuted SH3" evidence="6">
    <location>
        <begin position="270"/>
        <end position="329"/>
    </location>
</feature>
<evidence type="ECO:0000259" key="4">
    <source>
        <dbReference type="Pfam" id="PF25917"/>
    </source>
</evidence>
<dbReference type="Gene3D" id="2.40.420.20">
    <property type="match status" value="1"/>
</dbReference>
<dbReference type="NCBIfam" id="TIGR01730">
    <property type="entry name" value="RND_mfp"/>
    <property type="match status" value="1"/>
</dbReference>
<evidence type="ECO:0000256" key="2">
    <source>
        <dbReference type="ARBA" id="ARBA00009477"/>
    </source>
</evidence>
<organism evidence="7 8">
    <name type="scientific">Reyranella soli</name>
    <dbReference type="NCBI Taxonomy" id="1230389"/>
    <lineage>
        <taxon>Bacteria</taxon>
        <taxon>Pseudomonadati</taxon>
        <taxon>Pseudomonadota</taxon>
        <taxon>Alphaproteobacteria</taxon>
        <taxon>Hyphomicrobiales</taxon>
        <taxon>Reyranellaceae</taxon>
        <taxon>Reyranella</taxon>
    </lineage>
</organism>
<dbReference type="Pfam" id="PF25944">
    <property type="entry name" value="Beta-barrel_RND"/>
    <property type="match status" value="1"/>
</dbReference>
<accession>A0A512NF70</accession>
<comment type="caution">
    <text evidence="7">The sequence shown here is derived from an EMBL/GenBank/DDBJ whole genome shotgun (WGS) entry which is preliminary data.</text>
</comment>
<reference evidence="7 8" key="1">
    <citation type="submission" date="2019-07" db="EMBL/GenBank/DDBJ databases">
        <title>Whole genome shotgun sequence of Reyranella soli NBRC 108950.</title>
        <authorList>
            <person name="Hosoyama A."/>
            <person name="Uohara A."/>
            <person name="Ohji S."/>
            <person name="Ichikawa N."/>
        </authorList>
    </citation>
    <scope>NUCLEOTIDE SEQUENCE [LARGE SCALE GENOMIC DNA]</scope>
    <source>
        <strain evidence="7 8">NBRC 108950</strain>
    </source>
</reference>
<dbReference type="Pfam" id="PF25876">
    <property type="entry name" value="HH_MFP_RND"/>
    <property type="match status" value="1"/>
</dbReference>